<dbReference type="EMBL" id="ADLO01000054">
    <property type="protein sequence ID" value="KGF55862.1"/>
    <property type="molecule type" value="Genomic_DNA"/>
</dbReference>
<evidence type="ECO:0000313" key="2">
    <source>
        <dbReference type="EMBL" id="KGF55862.1"/>
    </source>
</evidence>
<dbReference type="Proteomes" id="UP000029585">
    <property type="component" value="Unassembled WGS sequence"/>
</dbReference>
<protein>
    <recommendedName>
        <fullName evidence="4">Lipoprotein</fullName>
    </recommendedName>
</protein>
<name>A0A096CM81_FLAPL</name>
<evidence type="ECO:0000313" key="3">
    <source>
        <dbReference type="Proteomes" id="UP000029585"/>
    </source>
</evidence>
<sequence length="205" mass="22160">MRHRTEMCVLMMILGLSLSACGGAEGGNRAEQLALDIRGEYLEMGGCTASLELTADYGQRVYTYGIGLNYAREGETTLTITAPENIAGVTARILEGETALEYDGMRVETGPLDDSGMSPVDAVPVLMDYVQEGFIAECGMEAQGESEVLRVVCREPESAAGEGRECSLWFDPSTHALLRGELSQDGFTVIQCVFTEFQFTVGENT</sequence>
<dbReference type="eggNOG" id="ENOG5030XTE">
    <property type="taxonomic scope" value="Bacteria"/>
</dbReference>
<keyword evidence="3" id="KW-1185">Reference proteome</keyword>
<dbReference type="PROSITE" id="PS51257">
    <property type="entry name" value="PROKAR_LIPOPROTEIN"/>
    <property type="match status" value="1"/>
</dbReference>
<keyword evidence="1" id="KW-0732">Signal</keyword>
<dbReference type="RefSeq" id="WP_009256988.1">
    <property type="nucleotide sequence ID" value="NZ_KN174162.1"/>
</dbReference>
<feature type="signal peptide" evidence="1">
    <location>
        <begin position="1"/>
        <end position="22"/>
    </location>
</feature>
<gene>
    <name evidence="2" type="ORF">HMPREF9460_01696</name>
</gene>
<organism evidence="2 3">
    <name type="scientific">Flavonifractor plautii 1_3_50AFAA</name>
    <dbReference type="NCBI Taxonomy" id="742738"/>
    <lineage>
        <taxon>Bacteria</taxon>
        <taxon>Bacillati</taxon>
        <taxon>Bacillota</taxon>
        <taxon>Clostridia</taxon>
        <taxon>Eubacteriales</taxon>
        <taxon>Oscillospiraceae</taxon>
        <taxon>Flavonifractor</taxon>
    </lineage>
</organism>
<evidence type="ECO:0008006" key="4">
    <source>
        <dbReference type="Google" id="ProtNLM"/>
    </source>
</evidence>
<dbReference type="HOGENOM" id="CLU_115831_0_0_9"/>
<comment type="caution">
    <text evidence="2">The sequence shown here is derived from an EMBL/GenBank/DDBJ whole genome shotgun (WGS) entry which is preliminary data.</text>
</comment>
<reference evidence="2 3" key="1">
    <citation type="submission" date="2011-08" db="EMBL/GenBank/DDBJ databases">
        <title>The Genome Sequence of Clostridium orbiscindens 1_3_50AFAA.</title>
        <authorList>
            <consortium name="The Broad Institute Genome Sequencing Platform"/>
            <person name="Earl A."/>
            <person name="Ward D."/>
            <person name="Feldgarden M."/>
            <person name="Gevers D."/>
            <person name="Daigneault M."/>
            <person name="Strauss J."/>
            <person name="Allen-Vercoe E."/>
            <person name="Young S.K."/>
            <person name="Zeng Q."/>
            <person name="Gargeya S."/>
            <person name="Fitzgerald M."/>
            <person name="Haas B."/>
            <person name="Abouelleil A."/>
            <person name="Alvarado L."/>
            <person name="Arachchi H.M."/>
            <person name="Berlin A."/>
            <person name="Brown A."/>
            <person name="Chapman S.B."/>
            <person name="Chen Z."/>
            <person name="Dunbar C."/>
            <person name="Freedman E."/>
            <person name="Gearin G."/>
            <person name="Gellesch M."/>
            <person name="Goldberg J."/>
            <person name="Griggs A."/>
            <person name="Gujja S."/>
            <person name="Heiman D."/>
            <person name="Howarth C."/>
            <person name="Larson L."/>
            <person name="Lui A."/>
            <person name="MacDonald P.J.P."/>
            <person name="Montmayeur A."/>
            <person name="Murphy C."/>
            <person name="Neiman D."/>
            <person name="Pearson M."/>
            <person name="Priest M."/>
            <person name="Roberts A."/>
            <person name="Saif S."/>
            <person name="Shea T."/>
            <person name="Shenoy N."/>
            <person name="Sisk P."/>
            <person name="Stolte C."/>
            <person name="Sykes S."/>
            <person name="Wortman J."/>
            <person name="Nusbaum C."/>
            <person name="Birren B."/>
        </authorList>
    </citation>
    <scope>NUCLEOTIDE SEQUENCE [LARGE SCALE GENOMIC DNA]</scope>
    <source>
        <strain evidence="2 3">1_3_50AFAA</strain>
    </source>
</reference>
<accession>A0A096CM81</accession>
<feature type="chain" id="PRO_5039069045" description="Lipoprotein" evidence="1">
    <location>
        <begin position="23"/>
        <end position="205"/>
    </location>
</feature>
<dbReference type="AlphaFoldDB" id="A0A096CM81"/>
<evidence type="ECO:0000256" key="1">
    <source>
        <dbReference type="SAM" id="SignalP"/>
    </source>
</evidence>
<dbReference type="PATRIC" id="fig|742738.3.peg.1744"/>
<proteinExistence type="predicted"/>